<dbReference type="EMBL" id="CAXDID020000071">
    <property type="protein sequence ID" value="CAL6014862.1"/>
    <property type="molecule type" value="Genomic_DNA"/>
</dbReference>
<dbReference type="EMBL" id="CATOUU010000653">
    <property type="protein sequence ID" value="CAI9938062.1"/>
    <property type="molecule type" value="Genomic_DNA"/>
</dbReference>
<reference evidence="6 11" key="2">
    <citation type="submission" date="2024-07" db="EMBL/GenBank/DDBJ databases">
        <authorList>
            <person name="Akdeniz Z."/>
        </authorList>
    </citation>
    <scope>NUCLEOTIDE SEQUENCE [LARGE SCALE GENOMIC DNA]</scope>
</reference>
<proteinExistence type="predicted"/>
<dbReference type="EMBL" id="CATOUU010000653">
    <property type="protein sequence ID" value="CAI9938063.1"/>
    <property type="molecule type" value="Genomic_DNA"/>
</dbReference>
<dbReference type="EMBL" id="CAXDID020000071">
    <property type="protein sequence ID" value="CAL6014858.1"/>
    <property type="molecule type" value="Genomic_DNA"/>
</dbReference>
<gene>
    <name evidence="6" type="ORF">HINF_LOCUS24471</name>
    <name evidence="7" type="ORF">HINF_LOCUS24472</name>
    <name evidence="8" type="ORF">HINF_LOCUS24473</name>
    <name evidence="9" type="ORF">HINF_LOCUS24474</name>
    <name evidence="10" type="ORF">HINF_LOCUS24475</name>
    <name evidence="1" type="ORF">HINF_LOCUS25705</name>
    <name evidence="2" type="ORF">HINF_LOCUS25706</name>
    <name evidence="3" type="ORF">HINF_LOCUS25707</name>
    <name evidence="4" type="ORF">HINF_LOCUS25708</name>
    <name evidence="5" type="ORF">HINF_LOCUS25709</name>
</gene>
<protein>
    <submittedName>
        <fullName evidence="6">Hypothetical_protein</fullName>
    </submittedName>
</protein>
<evidence type="ECO:0000313" key="5">
    <source>
        <dbReference type="EMBL" id="CAI9938064.1"/>
    </source>
</evidence>
<evidence type="ECO:0000313" key="3">
    <source>
        <dbReference type="EMBL" id="CAI9938062.1"/>
    </source>
</evidence>
<dbReference type="EMBL" id="CATOUU010000653">
    <property type="protein sequence ID" value="CAI9938064.1"/>
    <property type="molecule type" value="Genomic_DNA"/>
</dbReference>
<evidence type="ECO:0000313" key="4">
    <source>
        <dbReference type="EMBL" id="CAI9938063.1"/>
    </source>
</evidence>
<dbReference type="EMBL" id="CAXDID020000071">
    <property type="protein sequence ID" value="CAL6014860.1"/>
    <property type="molecule type" value="Genomic_DNA"/>
</dbReference>
<dbReference type="EMBL" id="CATOUU010000653">
    <property type="protein sequence ID" value="CAI9938061.1"/>
    <property type="molecule type" value="Genomic_DNA"/>
</dbReference>
<evidence type="ECO:0000313" key="10">
    <source>
        <dbReference type="EMBL" id="CAL6014862.1"/>
    </source>
</evidence>
<comment type="caution">
    <text evidence="2">The sequence shown here is derived from an EMBL/GenBank/DDBJ whole genome shotgun (WGS) entry which is preliminary data.</text>
</comment>
<dbReference type="EMBL" id="CATOUU010000653">
    <property type="protein sequence ID" value="CAI9938060.1"/>
    <property type="molecule type" value="Genomic_DNA"/>
</dbReference>
<evidence type="ECO:0000313" key="7">
    <source>
        <dbReference type="EMBL" id="CAL6014856.1"/>
    </source>
</evidence>
<name>A0AA86PGW8_9EUKA</name>
<accession>A0AA86PGW8</accession>
<dbReference type="Proteomes" id="UP001642409">
    <property type="component" value="Unassembled WGS sequence"/>
</dbReference>
<dbReference type="EMBL" id="CAXDID020000071">
    <property type="protein sequence ID" value="CAL6014854.1"/>
    <property type="molecule type" value="Genomic_DNA"/>
</dbReference>
<evidence type="ECO:0000313" key="11">
    <source>
        <dbReference type="Proteomes" id="UP001642409"/>
    </source>
</evidence>
<evidence type="ECO:0000313" key="2">
    <source>
        <dbReference type="EMBL" id="CAI9938061.1"/>
    </source>
</evidence>
<evidence type="ECO:0000313" key="6">
    <source>
        <dbReference type="EMBL" id="CAL6014854.1"/>
    </source>
</evidence>
<dbReference type="AlphaFoldDB" id="A0AA86PGW8"/>
<organism evidence="2">
    <name type="scientific">Hexamita inflata</name>
    <dbReference type="NCBI Taxonomy" id="28002"/>
    <lineage>
        <taxon>Eukaryota</taxon>
        <taxon>Metamonada</taxon>
        <taxon>Diplomonadida</taxon>
        <taxon>Hexamitidae</taxon>
        <taxon>Hexamitinae</taxon>
        <taxon>Hexamita</taxon>
    </lineage>
</organism>
<sequence>MQYYFKFIAHKIDLRQGICGKAGFINYILGIYPIFSENLVVSNILKLFYFEDTVFSRIIWRSVMQEKLNLCPTLTKISYIIEIVLLCFDQQLLTYIGRIFILHNLRTLEARMLLHILGHNRYMKAVYSTILRKSLNLFCTFLLLYI</sequence>
<evidence type="ECO:0000313" key="1">
    <source>
        <dbReference type="EMBL" id="CAI9938060.1"/>
    </source>
</evidence>
<evidence type="ECO:0000313" key="8">
    <source>
        <dbReference type="EMBL" id="CAL6014858.1"/>
    </source>
</evidence>
<dbReference type="EMBL" id="CAXDID020000071">
    <property type="protein sequence ID" value="CAL6014856.1"/>
    <property type="molecule type" value="Genomic_DNA"/>
</dbReference>
<evidence type="ECO:0000313" key="9">
    <source>
        <dbReference type="EMBL" id="CAL6014860.1"/>
    </source>
</evidence>
<keyword evidence="11" id="KW-1185">Reference proteome</keyword>
<reference evidence="2" key="1">
    <citation type="submission" date="2023-06" db="EMBL/GenBank/DDBJ databases">
        <authorList>
            <person name="Kurt Z."/>
        </authorList>
    </citation>
    <scope>NUCLEOTIDE SEQUENCE</scope>
</reference>